<dbReference type="Proteomes" id="UP000029121">
    <property type="component" value="Unassembled WGS sequence"/>
</dbReference>
<protein>
    <recommendedName>
        <fullName evidence="4">Prolamin-like domain-containing protein</fullName>
    </recommendedName>
</protein>
<evidence type="ECO:0000313" key="3">
    <source>
        <dbReference type="Proteomes" id="UP000029121"/>
    </source>
</evidence>
<feature type="chain" id="PRO_5004343153" description="Prolamin-like domain-containing protein" evidence="1">
    <location>
        <begin position="26"/>
        <end position="121"/>
    </location>
</feature>
<sequence length="121" mass="13318">MSGKMSVSILSMIVVIILSVSQIKGNDDGLVFAPKSDDELAFAPVSAEGWLPKPFACLKGFKKVPQCVKSVEHLKFKSVTRECCIVLFDVPEHCLGYLVPVYLDYLTNLCALLGIIRPPIY</sequence>
<keyword evidence="3" id="KW-1185">Reference proteome</keyword>
<feature type="signal peptide" evidence="1">
    <location>
        <begin position="1"/>
        <end position="25"/>
    </location>
</feature>
<evidence type="ECO:0008006" key="4">
    <source>
        <dbReference type="Google" id="ProtNLM"/>
    </source>
</evidence>
<dbReference type="AlphaFoldDB" id="R0HPN3"/>
<name>R0HPN3_9BRAS</name>
<evidence type="ECO:0000256" key="1">
    <source>
        <dbReference type="SAM" id="SignalP"/>
    </source>
</evidence>
<evidence type="ECO:0000313" key="2">
    <source>
        <dbReference type="EMBL" id="EOA25903.1"/>
    </source>
</evidence>
<gene>
    <name evidence="2" type="ORF">CARUB_v10019282mg</name>
</gene>
<organism evidence="2 3">
    <name type="scientific">Capsella rubella</name>
    <dbReference type="NCBI Taxonomy" id="81985"/>
    <lineage>
        <taxon>Eukaryota</taxon>
        <taxon>Viridiplantae</taxon>
        <taxon>Streptophyta</taxon>
        <taxon>Embryophyta</taxon>
        <taxon>Tracheophyta</taxon>
        <taxon>Spermatophyta</taxon>
        <taxon>Magnoliopsida</taxon>
        <taxon>eudicotyledons</taxon>
        <taxon>Gunneridae</taxon>
        <taxon>Pentapetalae</taxon>
        <taxon>rosids</taxon>
        <taxon>malvids</taxon>
        <taxon>Brassicales</taxon>
        <taxon>Brassicaceae</taxon>
        <taxon>Camelineae</taxon>
        <taxon>Capsella</taxon>
    </lineage>
</organism>
<keyword evidence="1" id="KW-0732">Signal</keyword>
<reference evidence="3" key="1">
    <citation type="journal article" date="2013" name="Nat. Genet.">
        <title>The Capsella rubella genome and the genomic consequences of rapid mating system evolution.</title>
        <authorList>
            <person name="Slotte T."/>
            <person name="Hazzouri K.M."/>
            <person name="Agren J.A."/>
            <person name="Koenig D."/>
            <person name="Maumus F."/>
            <person name="Guo Y.L."/>
            <person name="Steige K."/>
            <person name="Platts A.E."/>
            <person name="Escobar J.S."/>
            <person name="Newman L.K."/>
            <person name="Wang W."/>
            <person name="Mandakova T."/>
            <person name="Vello E."/>
            <person name="Smith L.M."/>
            <person name="Henz S.R."/>
            <person name="Steffen J."/>
            <person name="Takuno S."/>
            <person name="Brandvain Y."/>
            <person name="Coop G."/>
            <person name="Andolfatto P."/>
            <person name="Hu T.T."/>
            <person name="Blanchette M."/>
            <person name="Clark R.M."/>
            <person name="Quesneville H."/>
            <person name="Nordborg M."/>
            <person name="Gaut B.S."/>
            <person name="Lysak M.A."/>
            <person name="Jenkins J."/>
            <person name="Grimwood J."/>
            <person name="Chapman J."/>
            <person name="Prochnik S."/>
            <person name="Shu S."/>
            <person name="Rokhsar D."/>
            <person name="Schmutz J."/>
            <person name="Weigel D."/>
            <person name="Wright S.I."/>
        </authorList>
    </citation>
    <scope>NUCLEOTIDE SEQUENCE [LARGE SCALE GENOMIC DNA]</scope>
    <source>
        <strain evidence="3">cv. Monte Gargano</strain>
    </source>
</reference>
<proteinExistence type="predicted"/>
<accession>R0HPN3</accession>
<dbReference type="EMBL" id="KB870809">
    <property type="protein sequence ID" value="EOA25903.1"/>
    <property type="molecule type" value="Genomic_DNA"/>
</dbReference>